<feature type="repeat" description="ANK" evidence="3">
    <location>
        <begin position="120"/>
        <end position="152"/>
    </location>
</feature>
<evidence type="ECO:0000313" key="5">
    <source>
        <dbReference type="Proteomes" id="UP000027195"/>
    </source>
</evidence>
<feature type="repeat" description="ANK" evidence="3">
    <location>
        <begin position="6"/>
        <end position="49"/>
    </location>
</feature>
<evidence type="ECO:0000256" key="1">
    <source>
        <dbReference type="ARBA" id="ARBA00022737"/>
    </source>
</evidence>
<dbReference type="Pfam" id="PF00023">
    <property type="entry name" value="Ank"/>
    <property type="match status" value="2"/>
</dbReference>
<gene>
    <name evidence="4" type="ORF">BOTBODRAFT_82790</name>
</gene>
<protein>
    <submittedName>
        <fullName evidence="4">Uncharacterized protein</fullName>
    </submittedName>
</protein>
<feature type="repeat" description="ANK" evidence="3">
    <location>
        <begin position="50"/>
        <end position="82"/>
    </location>
</feature>
<keyword evidence="1" id="KW-0677">Repeat</keyword>
<name>A0A067MFX2_BOTB1</name>
<accession>A0A067MFX2</accession>
<dbReference type="OrthoDB" id="194358at2759"/>
<dbReference type="InterPro" id="IPR036770">
    <property type="entry name" value="Ankyrin_rpt-contain_sf"/>
</dbReference>
<dbReference type="InParanoid" id="A0A067MFX2"/>
<dbReference type="EMBL" id="KL198036">
    <property type="protein sequence ID" value="KDQ14708.1"/>
    <property type="molecule type" value="Genomic_DNA"/>
</dbReference>
<dbReference type="SUPFAM" id="SSF48403">
    <property type="entry name" value="Ankyrin repeat"/>
    <property type="match status" value="1"/>
</dbReference>
<keyword evidence="5" id="KW-1185">Reference proteome</keyword>
<dbReference type="PANTHER" id="PTHR24171">
    <property type="entry name" value="ANKYRIN REPEAT DOMAIN-CONTAINING PROTEIN 39-RELATED"/>
    <property type="match status" value="1"/>
</dbReference>
<sequence>RAKDKDGRQPLHHASYWSQAGSIPHSFDARPEIIGALLDAGADLDVEDNHGDTPLSLANINGRASSVRFLLQRGANPSLCGRFGSATPQHIVDFLMDPDESHAVEVLSKSRTDVDAKYNDGNTLLHHAAWLGSPPAVIALLIAGADPNSRGHQDFRPLHFAAELISHPCGPSAISALIRVGADVNAQNALGYTPLLVAAYSGSPPAIQLLLSAGADPTIYGMDGYGPLHYAFALMSHPDGATVITALIDSGVNVNAVGRDGMTPL</sequence>
<dbReference type="PROSITE" id="PS50088">
    <property type="entry name" value="ANK_REPEAT"/>
    <property type="match status" value="6"/>
</dbReference>
<feature type="repeat" description="ANK" evidence="3">
    <location>
        <begin position="153"/>
        <end position="189"/>
    </location>
</feature>
<organism evidence="4 5">
    <name type="scientific">Botryobasidium botryosum (strain FD-172 SS1)</name>
    <dbReference type="NCBI Taxonomy" id="930990"/>
    <lineage>
        <taxon>Eukaryota</taxon>
        <taxon>Fungi</taxon>
        <taxon>Dikarya</taxon>
        <taxon>Basidiomycota</taxon>
        <taxon>Agaricomycotina</taxon>
        <taxon>Agaricomycetes</taxon>
        <taxon>Cantharellales</taxon>
        <taxon>Botryobasidiaceae</taxon>
        <taxon>Botryobasidium</taxon>
    </lineage>
</organism>
<evidence type="ECO:0000313" key="4">
    <source>
        <dbReference type="EMBL" id="KDQ14708.1"/>
    </source>
</evidence>
<dbReference type="Pfam" id="PF12796">
    <property type="entry name" value="Ank_2"/>
    <property type="match status" value="1"/>
</dbReference>
<dbReference type="PANTHER" id="PTHR24171:SF9">
    <property type="entry name" value="ANKYRIN REPEAT DOMAIN-CONTAINING PROTEIN 39"/>
    <property type="match status" value="1"/>
</dbReference>
<evidence type="ECO:0000256" key="3">
    <source>
        <dbReference type="PROSITE-ProRule" id="PRU00023"/>
    </source>
</evidence>
<dbReference type="Proteomes" id="UP000027195">
    <property type="component" value="Unassembled WGS sequence"/>
</dbReference>
<dbReference type="Gene3D" id="1.25.40.20">
    <property type="entry name" value="Ankyrin repeat-containing domain"/>
    <property type="match status" value="3"/>
</dbReference>
<dbReference type="InterPro" id="IPR002110">
    <property type="entry name" value="Ankyrin_rpt"/>
</dbReference>
<dbReference type="HOGENOM" id="CLU_000134_18_0_1"/>
<evidence type="ECO:0000256" key="2">
    <source>
        <dbReference type="ARBA" id="ARBA00023043"/>
    </source>
</evidence>
<feature type="non-terminal residue" evidence="4">
    <location>
        <position position="1"/>
    </location>
</feature>
<dbReference type="AlphaFoldDB" id="A0A067MFX2"/>
<feature type="repeat" description="ANK" evidence="3">
    <location>
        <begin position="223"/>
        <end position="259"/>
    </location>
</feature>
<dbReference type="STRING" id="930990.A0A067MFX2"/>
<feature type="non-terminal residue" evidence="4">
    <location>
        <position position="265"/>
    </location>
</feature>
<feature type="repeat" description="ANK" evidence="3">
    <location>
        <begin position="190"/>
        <end position="222"/>
    </location>
</feature>
<dbReference type="PROSITE" id="PS50297">
    <property type="entry name" value="ANK_REP_REGION"/>
    <property type="match status" value="3"/>
</dbReference>
<proteinExistence type="predicted"/>
<keyword evidence="2 3" id="KW-0040">ANK repeat</keyword>
<dbReference type="SMART" id="SM00248">
    <property type="entry name" value="ANK"/>
    <property type="match status" value="6"/>
</dbReference>
<reference evidence="5" key="1">
    <citation type="journal article" date="2014" name="Proc. Natl. Acad. Sci. U.S.A.">
        <title>Extensive sampling of basidiomycete genomes demonstrates inadequacy of the white-rot/brown-rot paradigm for wood decay fungi.</title>
        <authorList>
            <person name="Riley R."/>
            <person name="Salamov A.A."/>
            <person name="Brown D.W."/>
            <person name="Nagy L.G."/>
            <person name="Floudas D."/>
            <person name="Held B.W."/>
            <person name="Levasseur A."/>
            <person name="Lombard V."/>
            <person name="Morin E."/>
            <person name="Otillar R."/>
            <person name="Lindquist E.A."/>
            <person name="Sun H."/>
            <person name="LaButti K.M."/>
            <person name="Schmutz J."/>
            <person name="Jabbour D."/>
            <person name="Luo H."/>
            <person name="Baker S.E."/>
            <person name="Pisabarro A.G."/>
            <person name="Walton J.D."/>
            <person name="Blanchette R.A."/>
            <person name="Henrissat B."/>
            <person name="Martin F."/>
            <person name="Cullen D."/>
            <person name="Hibbett D.S."/>
            <person name="Grigoriev I.V."/>
        </authorList>
    </citation>
    <scope>NUCLEOTIDE SEQUENCE [LARGE SCALE GENOMIC DNA]</scope>
    <source>
        <strain evidence="5">FD-172 SS1</strain>
    </source>
</reference>